<accession>A0A1I4CL79</accession>
<evidence type="ECO:0000313" key="3">
    <source>
        <dbReference type="Proteomes" id="UP000199111"/>
    </source>
</evidence>
<protein>
    <recommendedName>
        <fullName evidence="4">Secreted protein</fullName>
    </recommendedName>
</protein>
<dbReference type="Proteomes" id="UP000199111">
    <property type="component" value="Unassembled WGS sequence"/>
</dbReference>
<keyword evidence="3" id="KW-1185">Reference proteome</keyword>
<feature type="chain" id="PRO_5011756483" description="Secreted protein" evidence="1">
    <location>
        <begin position="29"/>
        <end position="175"/>
    </location>
</feature>
<dbReference type="RefSeq" id="WP_093891157.1">
    <property type="nucleotide sequence ID" value="NZ_FOQY01000036.1"/>
</dbReference>
<reference evidence="3" key="1">
    <citation type="submission" date="2016-10" db="EMBL/GenBank/DDBJ databases">
        <authorList>
            <person name="Varghese N."/>
            <person name="Submissions S."/>
        </authorList>
    </citation>
    <scope>NUCLEOTIDE SEQUENCE [LARGE SCALE GENOMIC DNA]</scope>
    <source>
        <strain evidence="3">CGMCC 4.2126</strain>
    </source>
</reference>
<feature type="signal peptide" evidence="1">
    <location>
        <begin position="1"/>
        <end position="28"/>
    </location>
</feature>
<gene>
    <name evidence="2" type="ORF">SAMN05216275_13669</name>
</gene>
<keyword evidence="1" id="KW-0732">Signal</keyword>
<evidence type="ECO:0008006" key="4">
    <source>
        <dbReference type="Google" id="ProtNLM"/>
    </source>
</evidence>
<proteinExistence type="predicted"/>
<organism evidence="2 3">
    <name type="scientific">Streptosporangium canum</name>
    <dbReference type="NCBI Taxonomy" id="324952"/>
    <lineage>
        <taxon>Bacteria</taxon>
        <taxon>Bacillati</taxon>
        <taxon>Actinomycetota</taxon>
        <taxon>Actinomycetes</taxon>
        <taxon>Streptosporangiales</taxon>
        <taxon>Streptosporangiaceae</taxon>
        <taxon>Streptosporangium</taxon>
    </lineage>
</organism>
<evidence type="ECO:0000256" key="1">
    <source>
        <dbReference type="SAM" id="SignalP"/>
    </source>
</evidence>
<sequence>MKRLTTALLATAVTAGALALALPATANAATQATTAATAATAVTAGTSGYDYDDYWGPYLSANHRAKATGWIGVEWDRHQRSNEVHVRGKLYDLDHRTYRQGGKCGYVKFQVNRFGDDGWSGSKAYRYCGAGGAKQFHFAEEDVRSIRVKVCQIDLRGSYPTRCGGWEYLYTTESE</sequence>
<name>A0A1I4CL79_9ACTN</name>
<dbReference type="EMBL" id="FOQY01000036">
    <property type="protein sequence ID" value="SFK82014.1"/>
    <property type="molecule type" value="Genomic_DNA"/>
</dbReference>
<evidence type="ECO:0000313" key="2">
    <source>
        <dbReference type="EMBL" id="SFK82014.1"/>
    </source>
</evidence>
<dbReference type="AlphaFoldDB" id="A0A1I4CL79"/>
<dbReference type="GeneID" id="96302607"/>